<gene>
    <name evidence="1" type="ORF">R1sor_008096</name>
</gene>
<dbReference type="AlphaFoldDB" id="A0ABD3HWG5"/>
<protein>
    <submittedName>
        <fullName evidence="1">Uncharacterized protein</fullName>
    </submittedName>
</protein>
<proteinExistence type="predicted"/>
<comment type="caution">
    <text evidence="1">The sequence shown here is derived from an EMBL/GenBank/DDBJ whole genome shotgun (WGS) entry which is preliminary data.</text>
</comment>
<evidence type="ECO:0000313" key="1">
    <source>
        <dbReference type="EMBL" id="KAL3694445.1"/>
    </source>
</evidence>
<keyword evidence="2" id="KW-1185">Reference proteome</keyword>
<sequence>MDESTRLGVGESHPTIIRPIGLSKDKNRHMLLFSLWNEDTIEKYINLEKRSRGRITPEGVRLSNEEFRASVTADD</sequence>
<dbReference type="EMBL" id="JBJQOH010000003">
    <property type="protein sequence ID" value="KAL3694445.1"/>
    <property type="molecule type" value="Genomic_DNA"/>
</dbReference>
<name>A0ABD3HWG5_9MARC</name>
<accession>A0ABD3HWG5</accession>
<organism evidence="1 2">
    <name type="scientific">Riccia sorocarpa</name>
    <dbReference type="NCBI Taxonomy" id="122646"/>
    <lineage>
        <taxon>Eukaryota</taxon>
        <taxon>Viridiplantae</taxon>
        <taxon>Streptophyta</taxon>
        <taxon>Embryophyta</taxon>
        <taxon>Marchantiophyta</taxon>
        <taxon>Marchantiopsida</taxon>
        <taxon>Marchantiidae</taxon>
        <taxon>Marchantiales</taxon>
        <taxon>Ricciaceae</taxon>
        <taxon>Riccia</taxon>
    </lineage>
</organism>
<reference evidence="1 2" key="1">
    <citation type="submission" date="2024-09" db="EMBL/GenBank/DDBJ databases">
        <title>Chromosome-scale assembly of Riccia sorocarpa.</title>
        <authorList>
            <person name="Paukszto L."/>
        </authorList>
    </citation>
    <scope>NUCLEOTIDE SEQUENCE [LARGE SCALE GENOMIC DNA]</scope>
    <source>
        <strain evidence="1">LP-2024</strain>
        <tissue evidence="1">Aerial parts of the thallus</tissue>
    </source>
</reference>
<dbReference type="Proteomes" id="UP001633002">
    <property type="component" value="Unassembled WGS sequence"/>
</dbReference>
<evidence type="ECO:0000313" key="2">
    <source>
        <dbReference type="Proteomes" id="UP001633002"/>
    </source>
</evidence>